<sequence>NQERALNLSILTMSGPGEFPRVHEVFGKGAACPVTWVGFVAGLHHLVMFPSLRNHTSIPSSHSTIMGQGDRSLLACSFFKIKNQELQYHLSHTSQIGSPSGGEGEGG</sequence>
<dbReference type="OrthoDB" id="2092934at2759"/>
<organism evidence="1 2">
    <name type="scientific">Blyttiomyces helicus</name>
    <dbReference type="NCBI Taxonomy" id="388810"/>
    <lineage>
        <taxon>Eukaryota</taxon>
        <taxon>Fungi</taxon>
        <taxon>Fungi incertae sedis</taxon>
        <taxon>Chytridiomycota</taxon>
        <taxon>Chytridiomycota incertae sedis</taxon>
        <taxon>Chytridiomycetes</taxon>
        <taxon>Chytridiomycetes incertae sedis</taxon>
        <taxon>Blyttiomyces</taxon>
    </lineage>
</organism>
<dbReference type="AlphaFoldDB" id="A0A4P9WQL4"/>
<name>A0A4P9WQL4_9FUNG</name>
<evidence type="ECO:0000313" key="1">
    <source>
        <dbReference type="EMBL" id="RKO94108.1"/>
    </source>
</evidence>
<evidence type="ECO:0000313" key="2">
    <source>
        <dbReference type="Proteomes" id="UP000269721"/>
    </source>
</evidence>
<keyword evidence="2" id="KW-1185">Reference proteome</keyword>
<reference evidence="2" key="1">
    <citation type="journal article" date="2018" name="Nat. Microbiol.">
        <title>Leveraging single-cell genomics to expand the fungal tree of life.</title>
        <authorList>
            <person name="Ahrendt S.R."/>
            <person name="Quandt C.A."/>
            <person name="Ciobanu D."/>
            <person name="Clum A."/>
            <person name="Salamov A."/>
            <person name="Andreopoulos B."/>
            <person name="Cheng J.F."/>
            <person name="Woyke T."/>
            <person name="Pelin A."/>
            <person name="Henrissat B."/>
            <person name="Reynolds N.K."/>
            <person name="Benny G.L."/>
            <person name="Smith M.E."/>
            <person name="James T.Y."/>
            <person name="Grigoriev I.V."/>
        </authorList>
    </citation>
    <scope>NUCLEOTIDE SEQUENCE [LARGE SCALE GENOMIC DNA]</scope>
</reference>
<protein>
    <submittedName>
        <fullName evidence="1">Uncharacterized protein</fullName>
    </submittedName>
</protein>
<feature type="non-terminal residue" evidence="1">
    <location>
        <position position="1"/>
    </location>
</feature>
<gene>
    <name evidence="1" type="ORF">BDK51DRAFT_23626</name>
</gene>
<dbReference type="EMBL" id="KZ994007">
    <property type="protein sequence ID" value="RKO94108.1"/>
    <property type="molecule type" value="Genomic_DNA"/>
</dbReference>
<accession>A0A4P9WQL4</accession>
<proteinExistence type="predicted"/>
<dbReference type="Proteomes" id="UP000269721">
    <property type="component" value="Unassembled WGS sequence"/>
</dbReference>